<evidence type="ECO:0000313" key="10">
    <source>
        <dbReference type="EMBL" id="KAK9068541.1"/>
    </source>
</evidence>
<dbReference type="GO" id="GO:0020037">
    <property type="term" value="F:heme binding"/>
    <property type="evidence" value="ECO:0007669"/>
    <property type="project" value="InterPro"/>
</dbReference>
<organism evidence="10 11">
    <name type="scientific">Deinandra increscens subsp. villosa</name>
    <dbReference type="NCBI Taxonomy" id="3103831"/>
    <lineage>
        <taxon>Eukaryota</taxon>
        <taxon>Viridiplantae</taxon>
        <taxon>Streptophyta</taxon>
        <taxon>Embryophyta</taxon>
        <taxon>Tracheophyta</taxon>
        <taxon>Spermatophyta</taxon>
        <taxon>Magnoliopsida</taxon>
        <taxon>eudicotyledons</taxon>
        <taxon>Gunneridae</taxon>
        <taxon>Pentapetalae</taxon>
        <taxon>asterids</taxon>
        <taxon>campanulids</taxon>
        <taxon>Asterales</taxon>
        <taxon>Asteraceae</taxon>
        <taxon>Asteroideae</taxon>
        <taxon>Heliantheae alliance</taxon>
        <taxon>Madieae</taxon>
        <taxon>Madiinae</taxon>
        <taxon>Deinandra</taxon>
    </lineage>
</organism>
<evidence type="ECO:0000256" key="2">
    <source>
        <dbReference type="ARBA" id="ARBA00010617"/>
    </source>
</evidence>
<dbReference type="Proteomes" id="UP001408789">
    <property type="component" value="Unassembled WGS sequence"/>
</dbReference>
<dbReference type="InterPro" id="IPR036396">
    <property type="entry name" value="Cyt_P450_sf"/>
</dbReference>
<gene>
    <name evidence="10" type="ORF">SSX86_012656</name>
</gene>
<dbReference type="PRINTS" id="PR00463">
    <property type="entry name" value="EP450I"/>
</dbReference>
<comment type="similarity">
    <text evidence="2 9">Belongs to the cytochrome P450 family.</text>
</comment>
<evidence type="ECO:0000256" key="4">
    <source>
        <dbReference type="ARBA" id="ARBA00022723"/>
    </source>
</evidence>
<dbReference type="FunFam" id="1.10.630.10:FF:000011">
    <property type="entry name" value="Cytochrome P450 83B1"/>
    <property type="match status" value="1"/>
</dbReference>
<evidence type="ECO:0000256" key="1">
    <source>
        <dbReference type="ARBA" id="ARBA00004721"/>
    </source>
</evidence>
<dbReference type="InterPro" id="IPR017972">
    <property type="entry name" value="Cyt_P450_CS"/>
</dbReference>
<dbReference type="Gene3D" id="1.10.630.10">
    <property type="entry name" value="Cytochrome P450"/>
    <property type="match status" value="1"/>
</dbReference>
<dbReference type="GO" id="GO:0051762">
    <property type="term" value="P:sesquiterpene biosynthetic process"/>
    <property type="evidence" value="ECO:0007669"/>
    <property type="project" value="UniProtKB-ARBA"/>
</dbReference>
<dbReference type="SUPFAM" id="SSF48264">
    <property type="entry name" value="Cytochrome P450"/>
    <property type="match status" value="1"/>
</dbReference>
<dbReference type="PRINTS" id="PR00385">
    <property type="entry name" value="P450"/>
</dbReference>
<dbReference type="GO" id="GO:0005506">
    <property type="term" value="F:iron ion binding"/>
    <property type="evidence" value="ECO:0007669"/>
    <property type="project" value="InterPro"/>
</dbReference>
<dbReference type="CDD" id="cd11072">
    <property type="entry name" value="CYP71-like"/>
    <property type="match status" value="1"/>
</dbReference>
<evidence type="ECO:0000256" key="8">
    <source>
        <dbReference type="PIRSR" id="PIRSR602401-1"/>
    </source>
</evidence>
<comment type="pathway">
    <text evidence="1">Secondary metabolite biosynthesis; terpenoid biosynthesis.</text>
</comment>
<dbReference type="InterPro" id="IPR001128">
    <property type="entry name" value="Cyt_P450"/>
</dbReference>
<protein>
    <recommendedName>
        <fullName evidence="12">Cytochrome P450</fullName>
    </recommendedName>
</protein>
<evidence type="ECO:0000256" key="3">
    <source>
        <dbReference type="ARBA" id="ARBA00022617"/>
    </source>
</evidence>
<evidence type="ECO:0008006" key="12">
    <source>
        <dbReference type="Google" id="ProtNLM"/>
    </source>
</evidence>
<keyword evidence="4 8" id="KW-0479">Metal-binding</keyword>
<evidence type="ECO:0000256" key="5">
    <source>
        <dbReference type="ARBA" id="ARBA00023002"/>
    </source>
</evidence>
<feature type="binding site" description="axial binding residue" evidence="8">
    <location>
        <position position="449"/>
    </location>
    <ligand>
        <name>heme</name>
        <dbReference type="ChEBI" id="CHEBI:30413"/>
    </ligand>
    <ligandPart>
        <name>Fe</name>
        <dbReference type="ChEBI" id="CHEBI:18248"/>
    </ligandPart>
</feature>
<dbReference type="AlphaFoldDB" id="A0AAP0D6A2"/>
<comment type="cofactor">
    <cofactor evidence="8">
        <name>heme</name>
        <dbReference type="ChEBI" id="CHEBI:30413"/>
    </cofactor>
</comment>
<dbReference type="PROSITE" id="PS00086">
    <property type="entry name" value="CYTOCHROME_P450"/>
    <property type="match status" value="1"/>
</dbReference>
<evidence type="ECO:0000256" key="9">
    <source>
        <dbReference type="RuleBase" id="RU000461"/>
    </source>
</evidence>
<keyword evidence="11" id="KW-1185">Reference proteome</keyword>
<dbReference type="EMBL" id="JBCNJP010000014">
    <property type="protein sequence ID" value="KAK9068541.1"/>
    <property type="molecule type" value="Genomic_DNA"/>
</dbReference>
<dbReference type="InterPro" id="IPR002401">
    <property type="entry name" value="Cyt_P450_E_grp-I"/>
</dbReference>
<comment type="caution">
    <text evidence="10">The sequence shown here is derived from an EMBL/GenBank/DDBJ whole genome shotgun (WGS) entry which is preliminary data.</text>
</comment>
<keyword evidence="5 9" id="KW-0560">Oxidoreductase</keyword>
<keyword evidence="6 8" id="KW-0408">Iron</keyword>
<evidence type="ECO:0000256" key="7">
    <source>
        <dbReference type="ARBA" id="ARBA00023033"/>
    </source>
</evidence>
<evidence type="ECO:0000256" key="6">
    <source>
        <dbReference type="ARBA" id="ARBA00023004"/>
    </source>
</evidence>
<keyword evidence="7 9" id="KW-0503">Monooxygenase</keyword>
<reference evidence="10 11" key="1">
    <citation type="submission" date="2024-04" db="EMBL/GenBank/DDBJ databases">
        <title>The reference genome of an endangered Asteraceae, Deinandra increscens subsp. villosa, native to the Central Coast of California.</title>
        <authorList>
            <person name="Guilliams M."/>
            <person name="Hasenstab-Lehman K."/>
            <person name="Meyer R."/>
            <person name="Mcevoy S."/>
        </authorList>
    </citation>
    <scope>NUCLEOTIDE SEQUENCE [LARGE SCALE GENOMIC DNA]</scope>
    <source>
        <tissue evidence="10">Leaf</tissue>
    </source>
</reference>
<proteinExistence type="inferred from homology"/>
<dbReference type="PANTHER" id="PTHR47955">
    <property type="entry name" value="CYTOCHROME P450 FAMILY 71 PROTEIN"/>
    <property type="match status" value="1"/>
</dbReference>
<name>A0AAP0D6A2_9ASTR</name>
<keyword evidence="3 8" id="KW-0349">Heme</keyword>
<dbReference type="GO" id="GO:0016712">
    <property type="term" value="F:oxidoreductase activity, acting on paired donors, with incorporation or reduction of molecular oxygen, reduced flavin or flavoprotein as one donor, and incorporation of one atom of oxygen"/>
    <property type="evidence" value="ECO:0007669"/>
    <property type="project" value="UniProtKB-ARBA"/>
</dbReference>
<sequence>MFPSLEFLLLPLISLPILLFLLLIPFKWLTSSETQRNQQLPPSPPKLPIIGNLHQLGSVPHLSLRTLARKYGPVMMLHLGSVPMLVITSAKAAQEILKTHDLVFSNRPKLKIPDQLNYGSKDIGFAPYGEYWRQIKSISIIHLLSRKRVNSFRQVRERETSRLLDLIEKSGGGAVNLTEMLVKLTNNVICEVALGRTYNDGMRFKDLLVRFQTLLGVVSVGTYIPWLSWVDWVRGLDRQTKKLAKELNDFYDAIIEEHVTKRKLKAGGNDDDDQEHDLVDILLDVQKENASNFTFGRDTIKAIISDVFSGGTDTTSSSIEWAMSELIKHPHTMKKLQKEVTEIANGRSMITEDDIHEMHYLKAVLKETLRLHTPLPLLVPHEAMHDVKVMGYDLKKETQVMINAWAISRDPSIWEDADEFKPERFLNSSVDFKGFHYEFLPFGSGRRGCPGIQFAVSINELVLANLVYKFDFGLPGGAGGEELDMTDLAGLVVRKKEPLLVVPSARF</sequence>
<dbReference type="PANTHER" id="PTHR47955:SF15">
    <property type="entry name" value="CYTOCHROME P450 71A2-LIKE"/>
    <property type="match status" value="1"/>
</dbReference>
<accession>A0AAP0D6A2</accession>
<dbReference type="Pfam" id="PF00067">
    <property type="entry name" value="p450"/>
    <property type="match status" value="1"/>
</dbReference>
<evidence type="ECO:0000313" key="11">
    <source>
        <dbReference type="Proteomes" id="UP001408789"/>
    </source>
</evidence>